<keyword evidence="1" id="KW-1133">Transmembrane helix</keyword>
<feature type="transmembrane region" description="Helical" evidence="1">
    <location>
        <begin position="6"/>
        <end position="29"/>
    </location>
</feature>
<keyword evidence="1" id="KW-0812">Transmembrane</keyword>
<evidence type="ECO:0000313" key="2">
    <source>
        <dbReference type="EMBL" id="MCW3804656.1"/>
    </source>
</evidence>
<reference evidence="2" key="1">
    <citation type="submission" date="2022-10" db="EMBL/GenBank/DDBJ databases">
        <authorList>
            <person name="Yu W.X."/>
        </authorList>
    </citation>
    <scope>NUCLEOTIDE SEQUENCE</scope>
    <source>
        <strain evidence="2">D04</strain>
    </source>
</reference>
<proteinExistence type="predicted"/>
<organism evidence="2 3">
    <name type="scientific">Plebeiibacterium marinum</name>
    <dbReference type="NCBI Taxonomy" id="2992111"/>
    <lineage>
        <taxon>Bacteria</taxon>
        <taxon>Pseudomonadati</taxon>
        <taxon>Bacteroidota</taxon>
        <taxon>Bacteroidia</taxon>
        <taxon>Marinilabiliales</taxon>
        <taxon>Marinilabiliaceae</taxon>
        <taxon>Plebeiibacterium</taxon>
    </lineage>
</organism>
<dbReference type="AlphaFoldDB" id="A0AAE3MBC0"/>
<evidence type="ECO:0000256" key="1">
    <source>
        <dbReference type="SAM" id="Phobius"/>
    </source>
</evidence>
<protein>
    <submittedName>
        <fullName evidence="2">Uncharacterized protein</fullName>
    </submittedName>
</protein>
<evidence type="ECO:0000313" key="3">
    <source>
        <dbReference type="Proteomes" id="UP001207408"/>
    </source>
</evidence>
<keyword evidence="3" id="KW-1185">Reference proteome</keyword>
<sequence>MKTSKIIFSSYFSLFGIVLISLMICGFAFNSKQLAGRFSKNNIEEEKINLNSFKHIKLESECNVTIIKDSFNFISYSFFKDSIKMNPEFNFSADTLILKSTKSNLHNNINLHVAQDISINGNSCSIELRQFAQNKLNADLKNSRLTLSKNSSIENFMLTLENSSRFTYWDGKIKNLYLNMDNSRFDNGYRLNLDKLNAKIYNNSNAYLPPALICDIKRDKSSKVKIN</sequence>
<dbReference type="Proteomes" id="UP001207408">
    <property type="component" value="Unassembled WGS sequence"/>
</dbReference>
<keyword evidence="1" id="KW-0472">Membrane</keyword>
<comment type="caution">
    <text evidence="2">The sequence shown here is derived from an EMBL/GenBank/DDBJ whole genome shotgun (WGS) entry which is preliminary data.</text>
</comment>
<dbReference type="EMBL" id="JAPDPI010000004">
    <property type="protein sequence ID" value="MCW3804656.1"/>
    <property type="molecule type" value="Genomic_DNA"/>
</dbReference>
<dbReference type="RefSeq" id="WP_301197875.1">
    <property type="nucleotide sequence ID" value="NZ_JAPDPI010000004.1"/>
</dbReference>
<name>A0AAE3MBC0_9BACT</name>
<accession>A0AAE3MBC0</accession>
<gene>
    <name evidence="2" type="ORF">OM074_03400</name>
</gene>
<dbReference type="Gene3D" id="2.160.20.120">
    <property type="match status" value="1"/>
</dbReference>